<sequence length="231" mass="25550">MTLNAPARRAAIALLLLVPMPSIGVFLAMIAMPDTAVGKGVWTFSKIWLALFPLAWFLLIERGRIRMPRPTRAGLLAGVVTGSIIVAGIGLGYLLIGRHIIDETIVREQAIAVGLTSPLLYLGMAVYWCTINSLLEEYVWRWFVFTRCEAIASRYVAVGLSALFFTLHHIIALSVFFDFGITVIASLGVFVGGATWSWIYLRYRDIWGAYVSHLFADVIIFGIGYIMIFGG</sequence>
<dbReference type="Proteomes" id="UP001575105">
    <property type="component" value="Unassembled WGS sequence"/>
</dbReference>
<evidence type="ECO:0000256" key="1">
    <source>
        <dbReference type="SAM" id="Phobius"/>
    </source>
</evidence>
<feature type="transmembrane region" description="Helical" evidence="1">
    <location>
        <begin position="44"/>
        <end position="61"/>
    </location>
</feature>
<feature type="transmembrane region" description="Helical" evidence="1">
    <location>
        <begin position="111"/>
        <end position="135"/>
    </location>
</feature>
<feature type="transmembrane region" description="Helical" evidence="1">
    <location>
        <begin position="12"/>
        <end position="32"/>
    </location>
</feature>
<feature type="transmembrane region" description="Helical" evidence="1">
    <location>
        <begin position="183"/>
        <end position="201"/>
    </location>
</feature>
<feature type="transmembrane region" description="Helical" evidence="1">
    <location>
        <begin position="208"/>
        <end position="228"/>
    </location>
</feature>
<accession>A0ABV4U4P0</accession>
<comment type="caution">
    <text evidence="3">The sequence shown here is derived from an EMBL/GenBank/DDBJ whole genome shotgun (WGS) entry which is preliminary data.</text>
</comment>
<evidence type="ECO:0000313" key="4">
    <source>
        <dbReference type="Proteomes" id="UP001575105"/>
    </source>
</evidence>
<feature type="domain" description="CAAX prenyl protease 2/Lysostaphin resistance protein A-like" evidence="2">
    <location>
        <begin position="121"/>
        <end position="218"/>
    </location>
</feature>
<protein>
    <submittedName>
        <fullName evidence="3">CPBP family intramembrane glutamic endopeptidase</fullName>
        <ecNumber evidence="3">3.4.-.-</ecNumber>
    </submittedName>
</protein>
<keyword evidence="1" id="KW-0472">Membrane</keyword>
<dbReference type="Pfam" id="PF02517">
    <property type="entry name" value="Rce1-like"/>
    <property type="match status" value="1"/>
</dbReference>
<evidence type="ECO:0000259" key="2">
    <source>
        <dbReference type="Pfam" id="PF02517"/>
    </source>
</evidence>
<dbReference type="EC" id="3.4.-.-" evidence="3"/>
<feature type="transmembrane region" description="Helical" evidence="1">
    <location>
        <begin position="155"/>
        <end position="177"/>
    </location>
</feature>
<feature type="transmembrane region" description="Helical" evidence="1">
    <location>
        <begin position="73"/>
        <end position="96"/>
    </location>
</feature>
<evidence type="ECO:0000313" key="3">
    <source>
        <dbReference type="EMBL" id="MFA9477716.1"/>
    </source>
</evidence>
<keyword evidence="4" id="KW-1185">Reference proteome</keyword>
<gene>
    <name evidence="3" type="ORF">ACERK3_05340</name>
</gene>
<dbReference type="EMBL" id="JBGUBD010000003">
    <property type="protein sequence ID" value="MFA9477716.1"/>
    <property type="molecule type" value="Genomic_DNA"/>
</dbReference>
<name>A0ABV4U4P0_9BACT</name>
<dbReference type="RefSeq" id="WP_425344643.1">
    <property type="nucleotide sequence ID" value="NZ_JBGUBD010000003.1"/>
</dbReference>
<organism evidence="3 4">
    <name type="scientific">Natronomicrosphaera hydrolytica</name>
    <dbReference type="NCBI Taxonomy" id="3242702"/>
    <lineage>
        <taxon>Bacteria</taxon>
        <taxon>Pseudomonadati</taxon>
        <taxon>Planctomycetota</taxon>
        <taxon>Phycisphaerae</taxon>
        <taxon>Phycisphaerales</taxon>
        <taxon>Phycisphaeraceae</taxon>
        <taxon>Natronomicrosphaera</taxon>
    </lineage>
</organism>
<reference evidence="3 4" key="1">
    <citation type="submission" date="2024-08" db="EMBL/GenBank/DDBJ databases">
        <title>Whole-genome sequencing of halo(alkali)philic microorganisms from hypersaline lakes.</title>
        <authorList>
            <person name="Sorokin D.Y."/>
            <person name="Merkel A.Y."/>
            <person name="Messina E."/>
            <person name="Yakimov M."/>
        </authorList>
    </citation>
    <scope>NUCLEOTIDE SEQUENCE [LARGE SCALE GENOMIC DNA]</scope>
    <source>
        <strain evidence="3 4">AB-hyl4</strain>
    </source>
</reference>
<dbReference type="GO" id="GO:0016787">
    <property type="term" value="F:hydrolase activity"/>
    <property type="evidence" value="ECO:0007669"/>
    <property type="project" value="UniProtKB-KW"/>
</dbReference>
<keyword evidence="1" id="KW-0812">Transmembrane</keyword>
<proteinExistence type="predicted"/>
<dbReference type="InterPro" id="IPR003675">
    <property type="entry name" value="Rce1/LyrA-like_dom"/>
</dbReference>
<keyword evidence="3" id="KW-0378">Hydrolase</keyword>
<keyword evidence="1" id="KW-1133">Transmembrane helix</keyword>